<organism evidence="8 9">
    <name type="scientific">Spraguea lophii (strain 42_110)</name>
    <name type="common">Microsporidian parasite</name>
    <dbReference type="NCBI Taxonomy" id="1358809"/>
    <lineage>
        <taxon>Eukaryota</taxon>
        <taxon>Fungi</taxon>
        <taxon>Fungi incertae sedis</taxon>
        <taxon>Microsporidia</taxon>
        <taxon>Spragueidae</taxon>
        <taxon>Spraguea</taxon>
    </lineage>
</organism>
<feature type="domain" description="C2H2-type" evidence="7">
    <location>
        <begin position="346"/>
        <end position="376"/>
    </location>
</feature>
<feature type="region of interest" description="Disordered" evidence="6">
    <location>
        <begin position="361"/>
        <end position="381"/>
    </location>
</feature>
<proteinExistence type="predicted"/>
<name>S7XPA8_SPRLO</name>
<sequence>MMEEKERKNEFSSKHGKTIHKYQKGEEKNVNKTNMEVLHSNITNIEFNNNNKRQVNSYSRRCSETAYSPNSLDFLNSSNNSNNNQSATDKNKKFYFLDALSILAEQEHLKNSEEELKSALGDFIDSFTKKIQCCGDSFSAKKYFEHRNKFHIQNLDKCNTNINSETVRYKNITRSKNGMNNNPGNQNNNDPSDEIGKENFMTRIDVSHGSEEMEESENDRRFLQRIEVNEQHTSNTNPSNIRNIVERNRINLSNTPHTIPRFHSHQLNYRYYNDYYVNNTYNTPRSFCNTTYYTGYAPYNASSVNSPKVFICPRPGCENQYTSAYGLKYHLENGHTKKKEFEHKPYFCDVEGCKKRFKNSNGLKYHKSHGHKSKQHKKTKN</sequence>
<dbReference type="OMA" id="HINNEHG"/>
<feature type="region of interest" description="Disordered" evidence="6">
    <location>
        <begin position="1"/>
        <end position="28"/>
    </location>
</feature>
<keyword evidence="3 5" id="KW-0863">Zinc-finger</keyword>
<evidence type="ECO:0000256" key="3">
    <source>
        <dbReference type="ARBA" id="ARBA00022771"/>
    </source>
</evidence>
<feature type="domain" description="C2H2-type" evidence="7">
    <location>
        <begin position="310"/>
        <end position="340"/>
    </location>
</feature>
<dbReference type="STRING" id="1358809.S7XPA8"/>
<accession>S7XPA8</accession>
<dbReference type="Gene3D" id="3.30.160.60">
    <property type="entry name" value="Classic Zinc Finger"/>
    <property type="match status" value="1"/>
</dbReference>
<reference evidence="9" key="1">
    <citation type="journal article" date="2013" name="PLoS Genet.">
        <title>The genome of Spraguea lophii and the basis of host-microsporidian interactions.</title>
        <authorList>
            <person name="Campbell S.E."/>
            <person name="Williams T.A."/>
            <person name="Yousuf A."/>
            <person name="Soanes D.M."/>
            <person name="Paszkiewicz K.H."/>
            <person name="Williams B.A.P."/>
        </authorList>
    </citation>
    <scope>NUCLEOTIDE SEQUENCE [LARGE SCALE GENOMIC DNA]</scope>
    <source>
        <strain evidence="9">42_110</strain>
    </source>
</reference>
<dbReference type="PROSITE" id="PS00028">
    <property type="entry name" value="ZINC_FINGER_C2H2_1"/>
    <property type="match status" value="2"/>
</dbReference>
<dbReference type="PROSITE" id="PS50157">
    <property type="entry name" value="ZINC_FINGER_C2H2_2"/>
    <property type="match status" value="2"/>
</dbReference>
<dbReference type="OrthoDB" id="2194841at2759"/>
<evidence type="ECO:0000313" key="8">
    <source>
        <dbReference type="EMBL" id="EPR77753.1"/>
    </source>
</evidence>
<feature type="compositionally biased region" description="Low complexity" evidence="6">
    <location>
        <begin position="177"/>
        <end position="189"/>
    </location>
</feature>
<dbReference type="EMBL" id="ATCN01001303">
    <property type="protein sequence ID" value="EPR77753.1"/>
    <property type="molecule type" value="Genomic_DNA"/>
</dbReference>
<evidence type="ECO:0000259" key="7">
    <source>
        <dbReference type="PROSITE" id="PS50157"/>
    </source>
</evidence>
<protein>
    <submittedName>
        <fullName evidence="8">Transcription factor Sfp1</fullName>
    </submittedName>
</protein>
<dbReference type="VEuPathDB" id="MicrosporidiaDB:SLOPH_2183"/>
<dbReference type="GO" id="GO:0005634">
    <property type="term" value="C:nucleus"/>
    <property type="evidence" value="ECO:0007669"/>
    <property type="project" value="TreeGrafter"/>
</dbReference>
<dbReference type="HOGENOM" id="CLU_725986_0_0_1"/>
<dbReference type="InterPro" id="IPR036236">
    <property type="entry name" value="Znf_C2H2_sf"/>
</dbReference>
<keyword evidence="9" id="KW-1185">Reference proteome</keyword>
<dbReference type="AlphaFoldDB" id="S7XPA8"/>
<feature type="compositionally biased region" description="Basic residues" evidence="6">
    <location>
        <begin position="364"/>
        <end position="381"/>
    </location>
</feature>
<evidence type="ECO:0000256" key="6">
    <source>
        <dbReference type="SAM" id="MobiDB-lite"/>
    </source>
</evidence>
<dbReference type="PANTHER" id="PTHR23057">
    <property type="entry name" value="JUXTAPOSED WITH ANOTHER ZINC FINGER PROTEIN 1"/>
    <property type="match status" value="1"/>
</dbReference>
<keyword evidence="4" id="KW-0862">Zinc</keyword>
<feature type="compositionally biased region" description="Basic and acidic residues" evidence="6">
    <location>
        <begin position="1"/>
        <end position="13"/>
    </location>
</feature>
<keyword evidence="2" id="KW-0677">Repeat</keyword>
<dbReference type="InterPro" id="IPR051580">
    <property type="entry name" value="ZnF-Chromatin_assoc"/>
</dbReference>
<dbReference type="InterPro" id="IPR013087">
    <property type="entry name" value="Znf_C2H2_type"/>
</dbReference>
<evidence type="ECO:0000256" key="1">
    <source>
        <dbReference type="ARBA" id="ARBA00022723"/>
    </source>
</evidence>
<evidence type="ECO:0000313" key="9">
    <source>
        <dbReference type="Proteomes" id="UP000014978"/>
    </source>
</evidence>
<evidence type="ECO:0000256" key="5">
    <source>
        <dbReference type="PROSITE-ProRule" id="PRU00042"/>
    </source>
</evidence>
<dbReference type="SUPFAM" id="SSF57667">
    <property type="entry name" value="beta-beta-alpha zinc fingers"/>
    <property type="match status" value="1"/>
</dbReference>
<dbReference type="Proteomes" id="UP000014978">
    <property type="component" value="Unassembled WGS sequence"/>
</dbReference>
<dbReference type="PANTHER" id="PTHR23057:SF0">
    <property type="entry name" value="JUXTAPOSED WITH ANOTHER ZINC FINGER PROTEIN 1"/>
    <property type="match status" value="1"/>
</dbReference>
<comment type="caution">
    <text evidence="8">The sequence shown here is derived from an EMBL/GenBank/DDBJ whole genome shotgun (WGS) entry which is preliminary data.</text>
</comment>
<gene>
    <name evidence="8" type="ORF">SLOPH_2183</name>
</gene>
<dbReference type="InParanoid" id="S7XPA8"/>
<evidence type="ECO:0000256" key="4">
    <source>
        <dbReference type="ARBA" id="ARBA00022833"/>
    </source>
</evidence>
<feature type="region of interest" description="Disordered" evidence="6">
    <location>
        <begin position="173"/>
        <end position="196"/>
    </location>
</feature>
<evidence type="ECO:0000256" key="2">
    <source>
        <dbReference type="ARBA" id="ARBA00022737"/>
    </source>
</evidence>
<dbReference type="SMART" id="SM00355">
    <property type="entry name" value="ZnF_C2H2"/>
    <property type="match status" value="2"/>
</dbReference>
<dbReference type="GO" id="GO:0008270">
    <property type="term" value="F:zinc ion binding"/>
    <property type="evidence" value="ECO:0007669"/>
    <property type="project" value="UniProtKB-KW"/>
</dbReference>
<keyword evidence="1" id="KW-0479">Metal-binding</keyword>